<dbReference type="Gene3D" id="2.40.30.70">
    <property type="entry name" value="YaeB-like"/>
    <property type="match status" value="1"/>
</dbReference>
<dbReference type="GO" id="GO:0089715">
    <property type="term" value="F:tRNA (L-threonylcarbamoyladenosine(37)-C2) methyltransferase activity"/>
    <property type="evidence" value="ECO:0007669"/>
    <property type="project" value="TreeGrafter"/>
</dbReference>
<dbReference type="PANTHER" id="PTHR12818:SF0">
    <property type="entry name" value="TRNA (ADENINE(37)-N6)-METHYLTRANSFERASE"/>
    <property type="match status" value="1"/>
</dbReference>
<evidence type="ECO:0000259" key="3">
    <source>
        <dbReference type="PROSITE" id="PS51668"/>
    </source>
</evidence>
<dbReference type="GO" id="GO:0032259">
    <property type="term" value="P:methylation"/>
    <property type="evidence" value="ECO:0007669"/>
    <property type="project" value="UniProtKB-KW"/>
</dbReference>
<dbReference type="Pfam" id="PF18389">
    <property type="entry name" value="TrmO_C"/>
    <property type="match status" value="1"/>
</dbReference>
<evidence type="ECO:0000313" key="4">
    <source>
        <dbReference type="EMBL" id="NDW14378.1"/>
    </source>
</evidence>
<accession>A0A6N9TI54</accession>
<keyword evidence="4" id="KW-0489">Methyltransferase</keyword>
<sequence>MTINDEFRINAIATIATPFKQKFAVPRQANLSAAKGIISFATGFDDINMLKGIEGYSHLWLLFVFHETMERGWKSTVKAPRLGGNATMGVLATRTTHRPNSIGMSVVKNNGIHTIDGKPRLVVEGIDLVDGTPIIDIKPYLHYADSIQNATDSLEQMRPIPQRTVAFSEEISPQLLKACEQHSDFQLLVREILAQDPRPAYKQNTESDDKIYRVTLYDRDIGFMVKNGIVVVTEINTI</sequence>
<organism evidence="4 5">
    <name type="scientific">Alteromonas genovensis</name>
    <dbReference type="NCBI Taxonomy" id="471225"/>
    <lineage>
        <taxon>Bacteria</taxon>
        <taxon>Pseudomonadati</taxon>
        <taxon>Pseudomonadota</taxon>
        <taxon>Gammaproteobacteria</taxon>
        <taxon>Alteromonadales</taxon>
        <taxon>Alteromonadaceae</taxon>
        <taxon>Alteromonas/Salinimonas group</taxon>
        <taxon>Alteromonas</taxon>
    </lineage>
</organism>
<comment type="similarity">
    <text evidence="2">Belongs to the tRNA methyltransferase O family.</text>
</comment>
<dbReference type="NCBIfam" id="TIGR00104">
    <property type="entry name" value="tRNA_TsaA"/>
    <property type="match status" value="1"/>
</dbReference>
<dbReference type="Gene3D" id="3.30.2310.10">
    <property type="entry name" value="YaeB-like"/>
    <property type="match status" value="1"/>
</dbReference>
<gene>
    <name evidence="4" type="primary">tsaA</name>
    <name evidence="4" type="ORF">GTQ48_02350</name>
</gene>
<dbReference type="PANTHER" id="PTHR12818">
    <property type="entry name" value="TRNA (ADENINE(37)-N6)-METHYLTRANSFERASE"/>
    <property type="match status" value="1"/>
</dbReference>
<dbReference type="Pfam" id="PF01980">
    <property type="entry name" value="TrmO_N"/>
    <property type="match status" value="1"/>
</dbReference>
<comment type="caution">
    <text evidence="4">The sequence shown here is derived from an EMBL/GenBank/DDBJ whole genome shotgun (WGS) entry which is preliminary data.</text>
</comment>
<dbReference type="InterPro" id="IPR041369">
    <property type="entry name" value="TrmO_C"/>
</dbReference>
<dbReference type="SUPFAM" id="SSF118196">
    <property type="entry name" value="YaeB-like"/>
    <property type="match status" value="1"/>
</dbReference>
<dbReference type="InterPro" id="IPR036414">
    <property type="entry name" value="YaeB_N_sf"/>
</dbReference>
<name>A0A6N9TI54_9ALTE</name>
<protein>
    <submittedName>
        <fullName evidence="4">tRNA (N6-threonylcarbamoyladenosine(37)-N6)-methyltransferase TrmO</fullName>
    </submittedName>
</protein>
<dbReference type="AlphaFoldDB" id="A0A6N9TI54"/>
<dbReference type="InterPro" id="IPR040372">
    <property type="entry name" value="YaeB-like"/>
</dbReference>
<keyword evidence="1" id="KW-0949">S-adenosyl-L-methionine</keyword>
<dbReference type="PROSITE" id="PS51668">
    <property type="entry name" value="TSAA_2"/>
    <property type="match status" value="1"/>
</dbReference>
<keyword evidence="4" id="KW-0808">Transferase</keyword>
<evidence type="ECO:0000256" key="1">
    <source>
        <dbReference type="ARBA" id="ARBA00022691"/>
    </source>
</evidence>
<dbReference type="Proteomes" id="UP000471381">
    <property type="component" value="Unassembled WGS sequence"/>
</dbReference>
<feature type="domain" description="TsaA-like" evidence="3">
    <location>
        <begin position="9"/>
        <end position="149"/>
    </location>
</feature>
<evidence type="ECO:0000256" key="2">
    <source>
        <dbReference type="ARBA" id="ARBA00033753"/>
    </source>
</evidence>
<dbReference type="RefSeq" id="WP_163104986.1">
    <property type="nucleotide sequence ID" value="NZ_JAAAWO010000001.1"/>
</dbReference>
<dbReference type="InterPro" id="IPR023370">
    <property type="entry name" value="TrmO-like_N"/>
</dbReference>
<reference evidence="4 5" key="1">
    <citation type="submission" date="2020-01" db="EMBL/GenBank/DDBJ databases">
        <title>Genomes of bacteria type strains.</title>
        <authorList>
            <person name="Chen J."/>
            <person name="Zhu S."/>
            <person name="Yang J."/>
        </authorList>
    </citation>
    <scope>NUCLEOTIDE SEQUENCE [LARGE SCALE GENOMIC DNA]</scope>
    <source>
        <strain evidence="4 5">LMG 24078</strain>
    </source>
</reference>
<keyword evidence="5" id="KW-1185">Reference proteome</keyword>
<dbReference type="EMBL" id="JAAAWO010000001">
    <property type="protein sequence ID" value="NDW14378.1"/>
    <property type="molecule type" value="Genomic_DNA"/>
</dbReference>
<dbReference type="CDD" id="cd09281">
    <property type="entry name" value="UPF0066"/>
    <property type="match status" value="1"/>
</dbReference>
<proteinExistence type="inferred from homology"/>
<dbReference type="InterPro" id="IPR036413">
    <property type="entry name" value="YaeB-like_sf"/>
</dbReference>
<evidence type="ECO:0000313" key="5">
    <source>
        <dbReference type="Proteomes" id="UP000471381"/>
    </source>
</evidence>